<dbReference type="Pfam" id="PF00563">
    <property type="entry name" value="EAL"/>
    <property type="match status" value="1"/>
</dbReference>
<keyword evidence="5 6" id="KW-0472">Membrane</keyword>
<feature type="domain" description="CHASE" evidence="7">
    <location>
        <begin position="105"/>
        <end position="249"/>
    </location>
</feature>
<dbReference type="SUPFAM" id="SSF141868">
    <property type="entry name" value="EAL domain-like"/>
    <property type="match status" value="1"/>
</dbReference>
<evidence type="ECO:0000313" key="10">
    <source>
        <dbReference type="EMBL" id="CUB04884.1"/>
    </source>
</evidence>
<dbReference type="GO" id="GO:0071111">
    <property type="term" value="F:cyclic-guanylate-specific phosphodiesterase activity"/>
    <property type="evidence" value="ECO:0007669"/>
    <property type="project" value="InterPro"/>
</dbReference>
<dbReference type="EMBL" id="CYHG01000008">
    <property type="protein sequence ID" value="CUB04884.1"/>
    <property type="molecule type" value="Genomic_DNA"/>
</dbReference>
<sequence>MLRNRIKDRRALLIATSIFVAIFSICLYFIHLSNTNFSQNQRLLLSGIARSQAAEIERSLSLSFTSTQILAHQIALDQDKVAYFNSYASNIMQSIPGIDSIQLAPNGIIEYIYPLAGNEAALGLDVLNHPSYREAAQLAIKEKRMIAVGPVKLVQGGIAVISRTPIFKETSGPGANEFWGFASALIYLTPLLESSGIHKLESEGYAISLERRHNDSNEVFEFYRSERALDSSALVQAEITLPSGSWTLSLSHDISNNLETRTINMMAISLLLASICAWSLYNILIRPLELQKEVDKKTLELKELAFKDPLTGLPNRRFLNDRMTDIIQHITKHHSFGAFIYFDLDNFKSINDTIGHDVGDKVLIKIAERLSMQTSDNDVVVRLGGDEFVIVLTEAGSVEEVRSKAQNILNCTQKIISIDYREFKQSTSLGITLIPNHGSQLLTLMQCADVALYEAKRRGKNQFVIFDESMRQNTINMHNEELALAKAIEEEQLILHFQPQFDLELNKIIGAEALVRWEHPEKGLVYPDNFIPLAEQSGQILELGNYVIRKSFEYLAHREQLGLYPILLHINLSSLQLNDPNLVPYVKQMIQQFKIPGHYIGFEITETTLLTDIAHAKKTLEQLKMLGICVAIDDFGTGFSSLGQLKNLPVDLLKIDRSFVRDLETDKDDRMMVEAIIAMAHKLDIMVIAEGVETIEQLNMLRSFNCDLGQGYYISRPIAEDKFDDFPETIIVESFTASSV</sequence>
<evidence type="ECO:0000256" key="6">
    <source>
        <dbReference type="SAM" id="Phobius"/>
    </source>
</evidence>
<evidence type="ECO:0000256" key="5">
    <source>
        <dbReference type="ARBA" id="ARBA00023136"/>
    </source>
</evidence>
<evidence type="ECO:0000256" key="1">
    <source>
        <dbReference type="ARBA" id="ARBA00001946"/>
    </source>
</evidence>
<evidence type="ECO:0000256" key="3">
    <source>
        <dbReference type="ARBA" id="ARBA00022692"/>
    </source>
</evidence>
<keyword evidence="3 6" id="KW-0812">Transmembrane</keyword>
<comment type="cofactor">
    <cofactor evidence="1">
        <name>Mg(2+)</name>
        <dbReference type="ChEBI" id="CHEBI:18420"/>
    </cofactor>
</comment>
<feature type="transmembrane region" description="Helical" evidence="6">
    <location>
        <begin position="12"/>
        <end position="30"/>
    </location>
</feature>
<dbReference type="PANTHER" id="PTHR33121">
    <property type="entry name" value="CYCLIC DI-GMP PHOSPHODIESTERASE PDEF"/>
    <property type="match status" value="1"/>
</dbReference>
<gene>
    <name evidence="10" type="ORF">Ga0061065_108126</name>
</gene>
<name>A0A0K6IP62_9GAMM</name>
<evidence type="ECO:0000259" key="9">
    <source>
        <dbReference type="PROSITE" id="PS50887"/>
    </source>
</evidence>
<protein>
    <submittedName>
        <fullName evidence="10">Periplasmic sensor diguanylate cyclase/phosphodiesterase</fullName>
    </submittedName>
</protein>
<keyword evidence="4 6" id="KW-1133">Transmembrane helix</keyword>
<dbReference type="InterPro" id="IPR000160">
    <property type="entry name" value="GGDEF_dom"/>
</dbReference>
<organism evidence="10 11">
    <name type="scientific">Marinomonas fungiae</name>
    <dbReference type="NCBI Taxonomy" id="1137284"/>
    <lineage>
        <taxon>Bacteria</taxon>
        <taxon>Pseudomonadati</taxon>
        <taxon>Pseudomonadota</taxon>
        <taxon>Gammaproteobacteria</taxon>
        <taxon>Oceanospirillales</taxon>
        <taxon>Oceanospirillaceae</taxon>
        <taxon>Marinomonas</taxon>
    </lineage>
</organism>
<dbReference type="SMART" id="SM01079">
    <property type="entry name" value="CHASE"/>
    <property type="match status" value="1"/>
</dbReference>
<dbReference type="CDD" id="cd01949">
    <property type="entry name" value="GGDEF"/>
    <property type="match status" value="1"/>
</dbReference>
<evidence type="ECO:0000313" key="11">
    <source>
        <dbReference type="Proteomes" id="UP000182769"/>
    </source>
</evidence>
<proteinExistence type="predicted"/>
<dbReference type="PROSITE" id="PS50887">
    <property type="entry name" value="GGDEF"/>
    <property type="match status" value="1"/>
</dbReference>
<dbReference type="CDD" id="cd01948">
    <property type="entry name" value="EAL"/>
    <property type="match status" value="1"/>
</dbReference>
<dbReference type="RefSeq" id="WP_055463702.1">
    <property type="nucleotide sequence ID" value="NZ_CYHG01000008.1"/>
</dbReference>
<dbReference type="PROSITE" id="PS50839">
    <property type="entry name" value="CHASE"/>
    <property type="match status" value="1"/>
</dbReference>
<feature type="domain" description="GGDEF" evidence="9">
    <location>
        <begin position="335"/>
        <end position="468"/>
    </location>
</feature>
<accession>A0A0K6IP62</accession>
<dbReference type="InterPro" id="IPR001633">
    <property type="entry name" value="EAL_dom"/>
</dbReference>
<dbReference type="AlphaFoldDB" id="A0A0K6IP62"/>
<evidence type="ECO:0000256" key="2">
    <source>
        <dbReference type="ARBA" id="ARBA00004370"/>
    </source>
</evidence>
<dbReference type="FunFam" id="3.30.70.270:FF:000001">
    <property type="entry name" value="Diguanylate cyclase domain protein"/>
    <property type="match status" value="1"/>
</dbReference>
<dbReference type="InterPro" id="IPR029787">
    <property type="entry name" value="Nucleotide_cyclase"/>
</dbReference>
<dbReference type="InterPro" id="IPR006189">
    <property type="entry name" value="CHASE_dom"/>
</dbReference>
<dbReference type="InterPro" id="IPR042240">
    <property type="entry name" value="CHASE_sf"/>
</dbReference>
<dbReference type="NCBIfam" id="TIGR00254">
    <property type="entry name" value="GGDEF"/>
    <property type="match status" value="1"/>
</dbReference>
<dbReference type="InterPro" id="IPR050706">
    <property type="entry name" value="Cyclic-di-GMP_PDE-like"/>
</dbReference>
<evidence type="ECO:0000256" key="4">
    <source>
        <dbReference type="ARBA" id="ARBA00022989"/>
    </source>
</evidence>
<dbReference type="SUPFAM" id="SSF55073">
    <property type="entry name" value="Nucleotide cyclase"/>
    <property type="match status" value="1"/>
</dbReference>
<dbReference type="Gene3D" id="3.30.70.270">
    <property type="match status" value="1"/>
</dbReference>
<dbReference type="SMART" id="SM00052">
    <property type="entry name" value="EAL"/>
    <property type="match status" value="1"/>
</dbReference>
<comment type="subcellular location">
    <subcellularLocation>
        <location evidence="2">Membrane</location>
    </subcellularLocation>
</comment>
<dbReference type="Proteomes" id="UP000182769">
    <property type="component" value="Unassembled WGS sequence"/>
</dbReference>
<reference evidence="11" key="1">
    <citation type="submission" date="2015-08" db="EMBL/GenBank/DDBJ databases">
        <authorList>
            <person name="Varghese N."/>
        </authorList>
    </citation>
    <scope>NUCLEOTIDE SEQUENCE [LARGE SCALE GENOMIC DNA]</scope>
    <source>
        <strain evidence="11">JCM 18476</strain>
    </source>
</reference>
<dbReference type="SMART" id="SM00267">
    <property type="entry name" value="GGDEF"/>
    <property type="match status" value="1"/>
</dbReference>
<keyword evidence="11" id="KW-1185">Reference proteome</keyword>
<dbReference type="Pfam" id="PF03924">
    <property type="entry name" value="CHASE"/>
    <property type="match status" value="1"/>
</dbReference>
<dbReference type="Gene3D" id="3.20.20.450">
    <property type="entry name" value="EAL domain"/>
    <property type="match status" value="1"/>
</dbReference>
<dbReference type="GO" id="GO:0016020">
    <property type="term" value="C:membrane"/>
    <property type="evidence" value="ECO:0007669"/>
    <property type="project" value="UniProtKB-SubCell"/>
</dbReference>
<dbReference type="OrthoDB" id="1316910at2"/>
<evidence type="ECO:0000259" key="8">
    <source>
        <dbReference type="PROSITE" id="PS50883"/>
    </source>
</evidence>
<dbReference type="PANTHER" id="PTHR33121:SF70">
    <property type="entry name" value="SIGNALING PROTEIN YKOW"/>
    <property type="match status" value="1"/>
</dbReference>
<dbReference type="InterPro" id="IPR043128">
    <property type="entry name" value="Rev_trsase/Diguanyl_cyclase"/>
</dbReference>
<dbReference type="PROSITE" id="PS50883">
    <property type="entry name" value="EAL"/>
    <property type="match status" value="1"/>
</dbReference>
<evidence type="ECO:0000259" key="7">
    <source>
        <dbReference type="PROSITE" id="PS50839"/>
    </source>
</evidence>
<feature type="domain" description="EAL" evidence="8">
    <location>
        <begin position="477"/>
        <end position="731"/>
    </location>
</feature>
<dbReference type="GO" id="GO:0007165">
    <property type="term" value="P:signal transduction"/>
    <property type="evidence" value="ECO:0007669"/>
    <property type="project" value="UniProtKB-ARBA"/>
</dbReference>
<dbReference type="STRING" id="1137284.GCA_001418205_02647"/>
<dbReference type="InterPro" id="IPR035919">
    <property type="entry name" value="EAL_sf"/>
</dbReference>
<dbReference type="Pfam" id="PF00990">
    <property type="entry name" value="GGDEF"/>
    <property type="match status" value="1"/>
</dbReference>
<dbReference type="Gene3D" id="3.30.450.350">
    <property type="entry name" value="CHASE domain"/>
    <property type="match status" value="1"/>
</dbReference>